<gene>
    <name evidence="1" type="ORF">RPERSI_LOCUS34051</name>
</gene>
<proteinExistence type="predicted"/>
<dbReference type="Proteomes" id="UP000789920">
    <property type="component" value="Unassembled WGS sequence"/>
</dbReference>
<comment type="caution">
    <text evidence="1">The sequence shown here is derived from an EMBL/GenBank/DDBJ whole genome shotgun (WGS) entry which is preliminary data.</text>
</comment>
<keyword evidence="2" id="KW-1185">Reference proteome</keyword>
<feature type="non-terminal residue" evidence="1">
    <location>
        <position position="1"/>
    </location>
</feature>
<protein>
    <submittedName>
        <fullName evidence="1">201_t:CDS:1</fullName>
    </submittedName>
</protein>
<name>A0ACA9SQB0_9GLOM</name>
<feature type="non-terminal residue" evidence="1">
    <location>
        <position position="50"/>
    </location>
</feature>
<dbReference type="EMBL" id="CAJVQC010150392">
    <property type="protein sequence ID" value="CAG8846267.1"/>
    <property type="molecule type" value="Genomic_DNA"/>
</dbReference>
<evidence type="ECO:0000313" key="2">
    <source>
        <dbReference type="Proteomes" id="UP000789920"/>
    </source>
</evidence>
<reference evidence="1" key="1">
    <citation type="submission" date="2021-06" db="EMBL/GenBank/DDBJ databases">
        <authorList>
            <person name="Kallberg Y."/>
            <person name="Tangrot J."/>
            <person name="Rosling A."/>
        </authorList>
    </citation>
    <scope>NUCLEOTIDE SEQUENCE</scope>
    <source>
        <strain evidence="1">MA461A</strain>
    </source>
</reference>
<evidence type="ECO:0000313" key="1">
    <source>
        <dbReference type="EMBL" id="CAG8846267.1"/>
    </source>
</evidence>
<sequence>TIAYFTYKYTEGYLVVYGLQGVDLHDKFLLTDPAIHCVDLLKSGKTNLEK</sequence>
<organism evidence="1 2">
    <name type="scientific">Racocetra persica</name>
    <dbReference type="NCBI Taxonomy" id="160502"/>
    <lineage>
        <taxon>Eukaryota</taxon>
        <taxon>Fungi</taxon>
        <taxon>Fungi incertae sedis</taxon>
        <taxon>Mucoromycota</taxon>
        <taxon>Glomeromycotina</taxon>
        <taxon>Glomeromycetes</taxon>
        <taxon>Diversisporales</taxon>
        <taxon>Gigasporaceae</taxon>
        <taxon>Racocetra</taxon>
    </lineage>
</organism>
<accession>A0ACA9SQB0</accession>